<evidence type="ECO:0000256" key="3">
    <source>
        <dbReference type="ARBA" id="ARBA00007985"/>
    </source>
</evidence>
<feature type="domain" description="DAHP synthetase I/KDSA" evidence="9">
    <location>
        <begin position="40"/>
        <end position="335"/>
    </location>
</feature>
<evidence type="ECO:0000256" key="1">
    <source>
        <dbReference type="ARBA" id="ARBA00003726"/>
    </source>
</evidence>
<dbReference type="EMBL" id="QNZL01000118">
    <property type="protein sequence ID" value="RTZ79959.1"/>
    <property type="molecule type" value="Genomic_DNA"/>
</dbReference>
<dbReference type="SUPFAM" id="SSF51569">
    <property type="entry name" value="Aldolase"/>
    <property type="match status" value="1"/>
</dbReference>
<keyword evidence="4 8" id="KW-0028">Amino-acid biosynthesis</keyword>
<keyword evidence="6 8" id="KW-0057">Aromatic amino acid biosynthesis</keyword>
<dbReference type="InterPro" id="IPR006219">
    <property type="entry name" value="DAHP_synth_1"/>
</dbReference>
<evidence type="ECO:0000259" key="9">
    <source>
        <dbReference type="Pfam" id="PF00793"/>
    </source>
</evidence>
<reference evidence="10 11" key="1">
    <citation type="submission" date="2018-06" db="EMBL/GenBank/DDBJ databases">
        <title>Combined omics and stable isotope probing to characterize newly discovered Mariana Back-Arc vent microbial communities.</title>
        <authorList>
            <person name="Trembath-Reichert E."/>
            <person name="Huber J.A."/>
        </authorList>
    </citation>
    <scope>NUCLEOTIDE SEQUENCE [LARGE SCALE GENOMIC DNA]</scope>
    <source>
        <strain evidence="10">MAG 63_1</strain>
    </source>
</reference>
<evidence type="ECO:0000256" key="6">
    <source>
        <dbReference type="ARBA" id="ARBA00023141"/>
    </source>
</evidence>
<dbReference type="GO" id="GO:0003849">
    <property type="term" value="F:3-deoxy-7-phosphoheptulonate synthase activity"/>
    <property type="evidence" value="ECO:0007669"/>
    <property type="project" value="UniProtKB-EC"/>
</dbReference>
<comment type="similarity">
    <text evidence="3 8">Belongs to the class-I DAHP synthase family.</text>
</comment>
<dbReference type="Pfam" id="PF00793">
    <property type="entry name" value="DAHP_synth_1"/>
    <property type="match status" value="1"/>
</dbReference>
<dbReference type="InterPro" id="IPR006218">
    <property type="entry name" value="DAHP1/KDSA"/>
</dbReference>
<protein>
    <recommendedName>
        <fullName evidence="8">Phospho-2-dehydro-3-deoxyheptonate aldolase</fullName>
        <ecNumber evidence="8">2.5.1.54</ecNumber>
    </recommendedName>
</protein>
<proteinExistence type="inferred from homology"/>
<dbReference type="GO" id="GO:0005737">
    <property type="term" value="C:cytoplasm"/>
    <property type="evidence" value="ECO:0007669"/>
    <property type="project" value="TreeGrafter"/>
</dbReference>
<dbReference type="GO" id="GO:0008652">
    <property type="term" value="P:amino acid biosynthetic process"/>
    <property type="evidence" value="ECO:0007669"/>
    <property type="project" value="UniProtKB-KW"/>
</dbReference>
<dbReference type="Proteomes" id="UP000286801">
    <property type="component" value="Unassembled WGS sequence"/>
</dbReference>
<comment type="caution">
    <text evidence="10">The sequence shown here is derived from an EMBL/GenBank/DDBJ whole genome shotgun (WGS) entry which is preliminary data.</text>
</comment>
<organism evidence="10 11">
    <name type="scientific">SAR324 cluster bacterium</name>
    <dbReference type="NCBI Taxonomy" id="2024889"/>
    <lineage>
        <taxon>Bacteria</taxon>
        <taxon>Deltaproteobacteria</taxon>
        <taxon>SAR324 cluster</taxon>
    </lineage>
</organism>
<dbReference type="AlphaFoldDB" id="A0A432G8V1"/>
<evidence type="ECO:0000256" key="7">
    <source>
        <dbReference type="ARBA" id="ARBA00047508"/>
    </source>
</evidence>
<evidence type="ECO:0000256" key="2">
    <source>
        <dbReference type="ARBA" id="ARBA00004688"/>
    </source>
</evidence>
<comment type="pathway">
    <text evidence="2 8">Metabolic intermediate biosynthesis; chorismate biosynthesis; chorismate from D-erythrose 4-phosphate and phosphoenolpyruvate: step 1/7.</text>
</comment>
<dbReference type="NCBIfam" id="TIGR00034">
    <property type="entry name" value="aroFGH"/>
    <property type="match status" value="1"/>
</dbReference>
<dbReference type="EC" id="2.5.1.54" evidence="8"/>
<evidence type="ECO:0000256" key="5">
    <source>
        <dbReference type="ARBA" id="ARBA00022679"/>
    </source>
</evidence>
<sequence>MKRTENLNLVDISPLTSPKNLKELLPVSKTAAETVIQARNSIKSILTGEDRRLLVIVGPCSIHDPEAAHDYALRLKKLAAEVSDTILIVMRVYFEKPRTTVGWKGLINDPELNGSHKVNEGIELARRILLEINNLGLPCATETLDPITPQYMADLISWSAIGARTTESQTHREMASGLSMPVGFKNGTDGGLNVALNAMKSALQQHHFLGINNDGVSSVIQTTGNQNVHLVLRGGNNGPNYDAVSVHIAADALASGGLPKAIMIDCNHANSGKDPFLQELVLRNTILQIKDGDNSIIGTMIESNINGGNQPISAEMKYGVSVTDACLDWDNTRRILLDAHQSLKNGS</sequence>
<name>A0A432G8V1_9DELT</name>
<dbReference type="FunFam" id="3.20.20.70:FF:000005">
    <property type="entry name" value="Phospho-2-dehydro-3-deoxyheptonate aldolase"/>
    <property type="match status" value="1"/>
</dbReference>
<evidence type="ECO:0000313" key="11">
    <source>
        <dbReference type="Proteomes" id="UP000286801"/>
    </source>
</evidence>
<dbReference type="GO" id="GO:0009423">
    <property type="term" value="P:chorismate biosynthetic process"/>
    <property type="evidence" value="ECO:0007669"/>
    <property type="project" value="UniProtKB-UniPathway"/>
</dbReference>
<dbReference type="PANTHER" id="PTHR21225:SF10">
    <property type="entry name" value="PHOSPHO-2-DEHYDRO-3-DEOXYHEPTONATE ALDOLASE, TYR-SENSITIVE"/>
    <property type="match status" value="1"/>
</dbReference>
<comment type="catalytic activity">
    <reaction evidence="7 8">
        <text>D-erythrose 4-phosphate + phosphoenolpyruvate + H2O = 7-phospho-2-dehydro-3-deoxy-D-arabino-heptonate + phosphate</text>
        <dbReference type="Rhea" id="RHEA:14717"/>
        <dbReference type="ChEBI" id="CHEBI:15377"/>
        <dbReference type="ChEBI" id="CHEBI:16897"/>
        <dbReference type="ChEBI" id="CHEBI:43474"/>
        <dbReference type="ChEBI" id="CHEBI:58394"/>
        <dbReference type="ChEBI" id="CHEBI:58702"/>
        <dbReference type="EC" id="2.5.1.54"/>
    </reaction>
</comment>
<comment type="function">
    <text evidence="1 8">Stereospecific condensation of phosphoenolpyruvate (PEP) and D-erythrose-4-phosphate (E4P) giving rise to 3-deoxy-D-arabino-heptulosonate-7-phosphate (DAHP).</text>
</comment>
<dbReference type="PANTHER" id="PTHR21225">
    <property type="entry name" value="PHOSPHO-2-DEHYDRO-3-DEOXYHEPTONATE ALDOLASE DAHP SYNTHETASE"/>
    <property type="match status" value="1"/>
</dbReference>
<dbReference type="NCBIfam" id="NF009395">
    <property type="entry name" value="PRK12755.1"/>
    <property type="match status" value="1"/>
</dbReference>
<evidence type="ECO:0000256" key="4">
    <source>
        <dbReference type="ARBA" id="ARBA00022605"/>
    </source>
</evidence>
<dbReference type="Gene3D" id="3.20.20.70">
    <property type="entry name" value="Aldolase class I"/>
    <property type="match status" value="1"/>
</dbReference>
<gene>
    <name evidence="10" type="ORF">DSY97_04375</name>
</gene>
<dbReference type="InterPro" id="IPR013785">
    <property type="entry name" value="Aldolase_TIM"/>
</dbReference>
<dbReference type="PIRSF" id="PIRSF001361">
    <property type="entry name" value="DAHP_synthase"/>
    <property type="match status" value="1"/>
</dbReference>
<dbReference type="GO" id="GO:0009073">
    <property type="term" value="P:aromatic amino acid family biosynthetic process"/>
    <property type="evidence" value="ECO:0007669"/>
    <property type="project" value="UniProtKB-KW"/>
</dbReference>
<dbReference type="UniPathway" id="UPA00053">
    <property type="reaction ID" value="UER00084"/>
</dbReference>
<evidence type="ECO:0000313" key="10">
    <source>
        <dbReference type="EMBL" id="RTZ79959.1"/>
    </source>
</evidence>
<keyword evidence="5 8" id="KW-0808">Transferase</keyword>
<evidence type="ECO:0000256" key="8">
    <source>
        <dbReference type="PIRNR" id="PIRNR001361"/>
    </source>
</evidence>
<accession>A0A432G8V1</accession>